<dbReference type="GO" id="GO:0003735">
    <property type="term" value="F:structural constituent of ribosome"/>
    <property type="evidence" value="ECO:0007669"/>
    <property type="project" value="UniProtKB-UniRule"/>
</dbReference>
<dbReference type="PROSITE" id="PS00525">
    <property type="entry name" value="RIBOSOMAL_L6_1"/>
    <property type="match status" value="1"/>
</dbReference>
<dbReference type="GO" id="GO:0002181">
    <property type="term" value="P:cytoplasmic translation"/>
    <property type="evidence" value="ECO:0007669"/>
    <property type="project" value="TreeGrafter"/>
</dbReference>
<protein>
    <recommendedName>
        <fullName evidence="4">Large ribosomal subunit protein uL6</fullName>
    </recommendedName>
</protein>
<organism evidence="8 9">
    <name type="scientific">Candidatus Falkowbacteria bacterium RIFOXYA2_FULL_38_12</name>
    <dbReference type="NCBI Taxonomy" id="1797993"/>
    <lineage>
        <taxon>Bacteria</taxon>
        <taxon>Candidatus Falkowiibacteriota</taxon>
    </lineage>
</organism>
<dbReference type="NCBIfam" id="TIGR03654">
    <property type="entry name" value="L6_bact"/>
    <property type="match status" value="1"/>
</dbReference>
<feature type="domain" description="Large ribosomal subunit protein uL6 alpha-beta" evidence="7">
    <location>
        <begin position="11"/>
        <end position="83"/>
    </location>
</feature>
<comment type="subunit">
    <text evidence="4">Part of the 50S ribosomal subunit.</text>
</comment>
<dbReference type="PIRSF" id="PIRSF002162">
    <property type="entry name" value="Ribosomal_L6"/>
    <property type="match status" value="1"/>
</dbReference>
<dbReference type="EMBL" id="MFGA01000017">
    <property type="protein sequence ID" value="OGF21027.1"/>
    <property type="molecule type" value="Genomic_DNA"/>
</dbReference>
<evidence type="ECO:0000256" key="4">
    <source>
        <dbReference type="HAMAP-Rule" id="MF_01365"/>
    </source>
</evidence>
<reference evidence="8 9" key="1">
    <citation type="journal article" date="2016" name="Nat. Commun.">
        <title>Thousands of microbial genomes shed light on interconnected biogeochemical processes in an aquifer system.</title>
        <authorList>
            <person name="Anantharaman K."/>
            <person name="Brown C.T."/>
            <person name="Hug L.A."/>
            <person name="Sharon I."/>
            <person name="Castelle C.J."/>
            <person name="Probst A.J."/>
            <person name="Thomas B.C."/>
            <person name="Singh A."/>
            <person name="Wilkins M.J."/>
            <person name="Karaoz U."/>
            <person name="Brodie E.L."/>
            <person name="Williams K.H."/>
            <person name="Hubbard S.S."/>
            <person name="Banfield J.F."/>
        </authorList>
    </citation>
    <scope>NUCLEOTIDE SEQUENCE [LARGE SCALE GENOMIC DNA]</scope>
</reference>
<dbReference type="SUPFAM" id="SSF56053">
    <property type="entry name" value="Ribosomal protein L6"/>
    <property type="match status" value="2"/>
</dbReference>
<dbReference type="PANTHER" id="PTHR11655:SF14">
    <property type="entry name" value="LARGE RIBOSOMAL SUBUNIT PROTEIN UL6M"/>
    <property type="match status" value="1"/>
</dbReference>
<feature type="domain" description="Large ribosomal subunit protein uL6 alpha-beta" evidence="7">
    <location>
        <begin position="92"/>
        <end position="164"/>
    </location>
</feature>
<dbReference type="PANTHER" id="PTHR11655">
    <property type="entry name" value="60S/50S RIBOSOMAL PROTEIN L6/L9"/>
    <property type="match status" value="1"/>
</dbReference>
<keyword evidence="4 6" id="KW-0699">rRNA-binding</keyword>
<dbReference type="InterPro" id="IPR019906">
    <property type="entry name" value="Ribosomal_uL6_bac-type"/>
</dbReference>
<evidence type="ECO:0000256" key="3">
    <source>
        <dbReference type="ARBA" id="ARBA00023274"/>
    </source>
</evidence>
<evidence type="ECO:0000256" key="1">
    <source>
        <dbReference type="ARBA" id="ARBA00009356"/>
    </source>
</evidence>
<proteinExistence type="inferred from homology"/>
<dbReference type="GO" id="GO:0022625">
    <property type="term" value="C:cytosolic large ribosomal subunit"/>
    <property type="evidence" value="ECO:0007669"/>
    <property type="project" value="UniProtKB-UniRule"/>
</dbReference>
<accession>A0A1F5S2V6</accession>
<evidence type="ECO:0000256" key="5">
    <source>
        <dbReference type="RuleBase" id="RU003869"/>
    </source>
</evidence>
<dbReference type="Proteomes" id="UP000177407">
    <property type="component" value="Unassembled WGS sequence"/>
</dbReference>
<evidence type="ECO:0000256" key="6">
    <source>
        <dbReference type="RuleBase" id="RU003870"/>
    </source>
</evidence>
<dbReference type="GO" id="GO:0019843">
    <property type="term" value="F:rRNA binding"/>
    <property type="evidence" value="ECO:0007669"/>
    <property type="project" value="UniProtKB-UniRule"/>
</dbReference>
<evidence type="ECO:0000256" key="2">
    <source>
        <dbReference type="ARBA" id="ARBA00022980"/>
    </source>
</evidence>
<sequence length="183" mass="19805">MSRIGKKPILIPAGVEVKIDQDFIIVKGAKSELKLKTHPHVNVLLNDKEINITVKEPDIKSDKALWGLYGSLIKNMILGVTTGFQKKLEINGVGYKVQANGDKLTLNLGFSHPVDFIIPKDISAIVEKNTISISGPDKQLVGQIAASLRALKPPEPYKGKGIKYSDETIKRKAGKAAKAAGAK</sequence>
<dbReference type="InterPro" id="IPR002358">
    <property type="entry name" value="Ribosomal_uL6_CS"/>
</dbReference>
<dbReference type="HAMAP" id="MF_01365_B">
    <property type="entry name" value="Ribosomal_uL6_B"/>
    <property type="match status" value="1"/>
</dbReference>
<evidence type="ECO:0000259" key="7">
    <source>
        <dbReference type="Pfam" id="PF00347"/>
    </source>
</evidence>
<gene>
    <name evidence="4" type="primary">rplF</name>
    <name evidence="8" type="ORF">A2257_01955</name>
</gene>
<keyword evidence="3 4" id="KW-0687">Ribonucleoprotein</keyword>
<evidence type="ECO:0000313" key="9">
    <source>
        <dbReference type="Proteomes" id="UP000177407"/>
    </source>
</evidence>
<comment type="caution">
    <text evidence="8">The sequence shown here is derived from an EMBL/GenBank/DDBJ whole genome shotgun (WGS) entry which is preliminary data.</text>
</comment>
<comment type="similarity">
    <text evidence="1 4 5">Belongs to the universal ribosomal protein uL6 family.</text>
</comment>
<comment type="function">
    <text evidence="4 6">This protein binds to the 23S rRNA, and is important in its secondary structure. It is located near the subunit interface in the base of the L7/L12 stalk, and near the tRNA binding site of the peptidyltransferase center.</text>
</comment>
<dbReference type="PRINTS" id="PR00059">
    <property type="entry name" value="RIBOSOMALL6"/>
</dbReference>
<evidence type="ECO:0000313" key="8">
    <source>
        <dbReference type="EMBL" id="OGF21027.1"/>
    </source>
</evidence>
<dbReference type="Gene3D" id="3.90.930.12">
    <property type="entry name" value="Ribosomal protein L6, alpha-beta domain"/>
    <property type="match status" value="2"/>
</dbReference>
<dbReference type="AlphaFoldDB" id="A0A1F5S2V6"/>
<dbReference type="InterPro" id="IPR036789">
    <property type="entry name" value="Ribosomal_uL6-like_a/b-dom_sf"/>
</dbReference>
<name>A0A1F5S2V6_9BACT</name>
<dbReference type="InterPro" id="IPR000702">
    <property type="entry name" value="Ribosomal_uL6-like"/>
</dbReference>
<dbReference type="InterPro" id="IPR020040">
    <property type="entry name" value="Ribosomal_uL6_a/b-dom"/>
</dbReference>
<keyword evidence="4 6" id="KW-0694">RNA-binding</keyword>
<keyword evidence="2 4" id="KW-0689">Ribosomal protein</keyword>
<dbReference type="Pfam" id="PF00347">
    <property type="entry name" value="Ribosomal_L6"/>
    <property type="match status" value="2"/>
</dbReference>
<dbReference type="FunFam" id="3.90.930.12:FF:000001">
    <property type="entry name" value="50S ribosomal protein L6"/>
    <property type="match status" value="1"/>
</dbReference>